<evidence type="ECO:0000256" key="1">
    <source>
        <dbReference type="SAM" id="MobiDB-lite"/>
    </source>
</evidence>
<feature type="transmembrane region" description="Helical" evidence="2">
    <location>
        <begin position="72"/>
        <end position="91"/>
    </location>
</feature>
<gene>
    <name evidence="3" type="ORF">BD311DRAFT_396887</name>
</gene>
<keyword evidence="2" id="KW-1133">Transmembrane helix</keyword>
<dbReference type="AlphaFoldDB" id="A0A4Q9N0C1"/>
<dbReference type="EMBL" id="ML143390">
    <property type="protein sequence ID" value="TBU33864.1"/>
    <property type="molecule type" value="Genomic_DNA"/>
</dbReference>
<sequence length="96" mass="10617">MVRHRPYILVAMRRVPACNRLATLPKSKLEPKELEGGASPRSMSSRPQHRVKTACRTCSLPQLSTRLAGRPLLLRILFLGATVLVGCTNIAKVSLR</sequence>
<keyword evidence="2" id="KW-0812">Transmembrane</keyword>
<organism evidence="3">
    <name type="scientific">Dichomitus squalens</name>
    <dbReference type="NCBI Taxonomy" id="114155"/>
    <lineage>
        <taxon>Eukaryota</taxon>
        <taxon>Fungi</taxon>
        <taxon>Dikarya</taxon>
        <taxon>Basidiomycota</taxon>
        <taxon>Agaricomycotina</taxon>
        <taxon>Agaricomycetes</taxon>
        <taxon>Polyporales</taxon>
        <taxon>Polyporaceae</taxon>
        <taxon>Dichomitus</taxon>
    </lineage>
</organism>
<protein>
    <submittedName>
        <fullName evidence="3">Uncharacterized protein</fullName>
    </submittedName>
</protein>
<keyword evidence="2" id="KW-0472">Membrane</keyword>
<evidence type="ECO:0000256" key="2">
    <source>
        <dbReference type="SAM" id="Phobius"/>
    </source>
</evidence>
<accession>A0A4Q9N0C1</accession>
<feature type="region of interest" description="Disordered" evidence="1">
    <location>
        <begin position="28"/>
        <end position="50"/>
    </location>
</feature>
<dbReference type="Proteomes" id="UP000292957">
    <property type="component" value="Unassembled WGS sequence"/>
</dbReference>
<proteinExistence type="predicted"/>
<reference evidence="3" key="1">
    <citation type="submission" date="2019-01" db="EMBL/GenBank/DDBJ databases">
        <title>Draft genome sequences of three monokaryotic isolates of the white-rot basidiomycete fungus Dichomitus squalens.</title>
        <authorList>
            <consortium name="DOE Joint Genome Institute"/>
            <person name="Lopez S.C."/>
            <person name="Andreopoulos B."/>
            <person name="Pangilinan J."/>
            <person name="Lipzen A."/>
            <person name="Riley R."/>
            <person name="Ahrendt S."/>
            <person name="Ng V."/>
            <person name="Barry K."/>
            <person name="Daum C."/>
            <person name="Grigoriev I.V."/>
            <person name="Hilden K.S."/>
            <person name="Makela M.R."/>
            <person name="de Vries R.P."/>
        </authorList>
    </citation>
    <scope>NUCLEOTIDE SEQUENCE [LARGE SCALE GENOMIC DNA]</scope>
    <source>
        <strain evidence="3">OM18370.1</strain>
    </source>
</reference>
<evidence type="ECO:0000313" key="3">
    <source>
        <dbReference type="EMBL" id="TBU33864.1"/>
    </source>
</evidence>
<name>A0A4Q9N0C1_9APHY</name>